<dbReference type="EMBL" id="LFTY01000002">
    <property type="protein sequence ID" value="KMW58570.1"/>
    <property type="molecule type" value="Genomic_DNA"/>
</dbReference>
<dbReference type="OrthoDB" id="484536at2"/>
<dbReference type="PATRIC" id="fig|1675527.3.peg.3710"/>
<organism evidence="1 2">
    <name type="scientific">Candidatus Rhodobacter oscarellae</name>
    <dbReference type="NCBI Taxonomy" id="1675527"/>
    <lineage>
        <taxon>Bacteria</taxon>
        <taxon>Pseudomonadati</taxon>
        <taxon>Pseudomonadota</taxon>
        <taxon>Alphaproteobacteria</taxon>
        <taxon>Rhodobacterales</taxon>
        <taxon>Rhodobacter group</taxon>
        <taxon>Rhodobacter</taxon>
    </lineage>
</organism>
<evidence type="ECO:0000313" key="2">
    <source>
        <dbReference type="Proteomes" id="UP000037178"/>
    </source>
</evidence>
<keyword evidence="2" id="KW-1185">Reference proteome</keyword>
<reference evidence="1 2" key="1">
    <citation type="submission" date="2015-06" db="EMBL/GenBank/DDBJ databases">
        <title>Draft genome sequence of an Alphaproteobacteria species associated to the Mediterranean sponge Oscarella lobularis.</title>
        <authorList>
            <person name="Jourda C."/>
            <person name="Santini S."/>
            <person name="Claverie J.-M."/>
        </authorList>
    </citation>
    <scope>NUCLEOTIDE SEQUENCE [LARGE SCALE GENOMIC DNA]</scope>
    <source>
        <strain evidence="1">IGS</strain>
    </source>
</reference>
<dbReference type="GO" id="GO:0008477">
    <property type="term" value="F:purine nucleosidase activity"/>
    <property type="evidence" value="ECO:0007669"/>
    <property type="project" value="UniProtKB-EC"/>
</dbReference>
<dbReference type="RefSeq" id="WP_152912574.1">
    <property type="nucleotide sequence ID" value="NZ_LFTY01000002.1"/>
</dbReference>
<dbReference type="AlphaFoldDB" id="A0A0J9E724"/>
<dbReference type="InterPro" id="IPR036452">
    <property type="entry name" value="Ribo_hydro-like"/>
</dbReference>
<dbReference type="EC" id="3.2.2.1" evidence="1"/>
<dbReference type="Gene3D" id="3.90.245.10">
    <property type="entry name" value="Ribonucleoside hydrolase-like"/>
    <property type="match status" value="1"/>
</dbReference>
<proteinExistence type="predicted"/>
<gene>
    <name evidence="1" type="ORF">AIOL_003547</name>
</gene>
<name>A0A0J9E724_9RHOB</name>
<protein>
    <submittedName>
        <fullName evidence="1">Inosine-uridine preferring nucleoside hydrolase</fullName>
        <ecNumber evidence="1">3.2.2.1</ecNumber>
    </submittedName>
</protein>
<dbReference type="SUPFAM" id="SSF53590">
    <property type="entry name" value="Nucleoside hydrolase"/>
    <property type="match status" value="1"/>
</dbReference>
<sequence length="122" mass="13516">MSDPKKVVLVHDAAIDEYMSTILLTTMPEVSLEGIVIVNADCIYGPAMDAAWRIQQFIGRTDIPLSLSNARGLNPFPWPYRADCIKQGQIAALDPFGPHPDWPPYPDGDAWLEEYLSAATSR</sequence>
<dbReference type="STRING" id="1675527.AIOL_003547"/>
<keyword evidence="1" id="KW-0326">Glycosidase</keyword>
<dbReference type="Proteomes" id="UP000037178">
    <property type="component" value="Unassembled WGS sequence"/>
</dbReference>
<evidence type="ECO:0000313" key="1">
    <source>
        <dbReference type="EMBL" id="KMW58570.1"/>
    </source>
</evidence>
<comment type="caution">
    <text evidence="1">The sequence shown here is derived from an EMBL/GenBank/DDBJ whole genome shotgun (WGS) entry which is preliminary data.</text>
</comment>
<keyword evidence="1" id="KW-0378">Hydrolase</keyword>
<accession>A0A0J9E724</accession>